<dbReference type="RefSeq" id="WP_009128966.1">
    <property type="nucleotide sequence ID" value="NZ_JH992940.1"/>
</dbReference>
<dbReference type="AlphaFoldDB" id="K9E3D6"/>
<reference evidence="1 2" key="1">
    <citation type="submission" date="2012-09" db="EMBL/GenBank/DDBJ databases">
        <title>The Genome Sequence of Bacteroides oleiciplenus YIT 12058.</title>
        <authorList>
            <consortium name="The Broad Institute Genome Sequencing Platform"/>
            <person name="Earl A."/>
            <person name="Ward D."/>
            <person name="Feldgarden M."/>
            <person name="Gevers D."/>
            <person name="Morotomi M."/>
            <person name="Walker B."/>
            <person name="Young S.K."/>
            <person name="Zeng Q."/>
            <person name="Gargeya S."/>
            <person name="Fitzgerald M."/>
            <person name="Haas B."/>
            <person name="Abouelleil A."/>
            <person name="Alvarado L."/>
            <person name="Arachchi H.M."/>
            <person name="Berlin A.M."/>
            <person name="Chapman S.B."/>
            <person name="Goldberg J."/>
            <person name="Griggs A."/>
            <person name="Gujja S."/>
            <person name="Hansen M."/>
            <person name="Howarth C."/>
            <person name="Imamovic A."/>
            <person name="Larimer J."/>
            <person name="McCowen C."/>
            <person name="Montmayeur A."/>
            <person name="Murphy C."/>
            <person name="Neiman D."/>
            <person name="Pearson M."/>
            <person name="Priest M."/>
            <person name="Roberts A."/>
            <person name="Saif S."/>
            <person name="Shea T."/>
            <person name="Sisk P."/>
            <person name="Sykes S."/>
            <person name="Wortman J."/>
            <person name="Nusbaum C."/>
            <person name="Birren B."/>
        </authorList>
    </citation>
    <scope>NUCLEOTIDE SEQUENCE [LARGE SCALE GENOMIC DNA]</scope>
    <source>
        <strain evidence="1 2">YIT 12058</strain>
    </source>
</reference>
<dbReference type="EMBL" id="ADLF01000008">
    <property type="protein sequence ID" value="EKU91208.1"/>
    <property type="molecule type" value="Genomic_DNA"/>
</dbReference>
<dbReference type="eggNOG" id="COG3307">
    <property type="taxonomic scope" value="Bacteria"/>
</dbReference>
<evidence type="ECO:0000313" key="1">
    <source>
        <dbReference type="EMBL" id="EKU91208.1"/>
    </source>
</evidence>
<dbReference type="Pfam" id="PF14305">
    <property type="entry name" value="ATPgrasp_TupA"/>
    <property type="match status" value="1"/>
</dbReference>
<proteinExistence type="predicted"/>
<evidence type="ECO:0000313" key="2">
    <source>
        <dbReference type="Proteomes" id="UP000009872"/>
    </source>
</evidence>
<keyword evidence="2" id="KW-1185">Reference proteome</keyword>
<dbReference type="PATRIC" id="fig|742727.4.peg.1418"/>
<organism evidence="1 2">
    <name type="scientific">Bacteroides oleiciplenus YIT 12058</name>
    <dbReference type="NCBI Taxonomy" id="742727"/>
    <lineage>
        <taxon>Bacteria</taxon>
        <taxon>Pseudomonadati</taxon>
        <taxon>Bacteroidota</taxon>
        <taxon>Bacteroidia</taxon>
        <taxon>Bacteroidales</taxon>
        <taxon>Bacteroidaceae</taxon>
        <taxon>Bacteroides</taxon>
    </lineage>
</organism>
<accession>K9E3D6</accession>
<gene>
    <name evidence="1" type="ORF">HMPREF9447_01398</name>
</gene>
<dbReference type="InterPro" id="IPR029465">
    <property type="entry name" value="ATPgrasp_TupA"/>
</dbReference>
<comment type="caution">
    <text evidence="1">The sequence shown here is derived from an EMBL/GenBank/DDBJ whole genome shotgun (WGS) entry which is preliminary data.</text>
</comment>
<protein>
    <submittedName>
        <fullName evidence="1">Uncharacterized protein</fullName>
    </submittedName>
</protein>
<name>K9E3D6_9BACE</name>
<sequence length="314" mass="36784">MFHPTLSKSGRFFFWPLIKFTEFMGNHFPETLLRIRYRYVFKKKLNLNTPQDLNEKILWAKLYADSTCWTLLADKYRVREYIMDLGLTDILVPLYAVWYKVSDVNFDVLPETFIIKANNGDGKGTNKIIKKSELTEDRKNGVLKMIDRWLHRKNIGALHAEPHYKNMVPCVIAEELLPLDLDSSSLTDYKIWCFNGKAYYIWVCNDRCDGGNSAHVMTYDLDWKAHPEFSIFNSDYLEGEIVPKPQNFDRMIEVAEKLSTGFPELRVDLYNVNGKIYFGELTFTSQGGFMDFYTPEFNKKLGSKFSIEDFPRKK</sequence>
<dbReference type="HOGENOM" id="CLU_056705_0_0_10"/>
<dbReference type="Proteomes" id="UP000009872">
    <property type="component" value="Unassembled WGS sequence"/>
</dbReference>
<dbReference type="STRING" id="742727.HMPREF9447_01398"/>